<comment type="similarity">
    <text evidence="6">Belongs to the MIP/aquaporin (TC 1.A.8) family.</text>
</comment>
<dbReference type="InParanoid" id="A0A1Q3AYT8"/>
<dbReference type="InterPro" id="IPR034294">
    <property type="entry name" value="Aquaporin_transptr"/>
</dbReference>
<dbReference type="SUPFAM" id="SSF81338">
    <property type="entry name" value="Aquaporin-like"/>
    <property type="match status" value="1"/>
</dbReference>
<dbReference type="PANTHER" id="PTHR45724">
    <property type="entry name" value="AQUAPORIN NIP2-1"/>
    <property type="match status" value="1"/>
</dbReference>
<dbReference type="STRING" id="3775.A0A1Q3AYT8"/>
<dbReference type="OrthoDB" id="3222at2759"/>
<comment type="subcellular location">
    <subcellularLocation>
        <location evidence="1">Membrane</location>
        <topology evidence="1">Multi-pass membrane protein</topology>
    </subcellularLocation>
</comment>
<keyword evidence="5 7" id="KW-0472">Membrane</keyword>
<sequence>MVLVYSDGHMSDAPFNPAVTIAFATCKRFPKQVLAYVSSQILGSTLVAGTLRLLFDGKQDVFAGTHPAGSDIQFFVVECIITFYLMFVLSGFATDNSVV</sequence>
<proteinExistence type="inferred from homology"/>
<feature type="transmembrane region" description="Helical" evidence="7">
    <location>
        <begin position="33"/>
        <end position="54"/>
    </location>
</feature>
<evidence type="ECO:0000256" key="7">
    <source>
        <dbReference type="SAM" id="Phobius"/>
    </source>
</evidence>
<evidence type="ECO:0000256" key="3">
    <source>
        <dbReference type="ARBA" id="ARBA00022692"/>
    </source>
</evidence>
<dbReference type="GO" id="GO:0015267">
    <property type="term" value="F:channel activity"/>
    <property type="evidence" value="ECO:0007669"/>
    <property type="project" value="InterPro"/>
</dbReference>
<keyword evidence="3 6" id="KW-0812">Transmembrane</keyword>
<gene>
    <name evidence="8" type="ORF">CFOL_v3_04332</name>
</gene>
<feature type="transmembrane region" description="Helical" evidence="7">
    <location>
        <begin position="74"/>
        <end position="93"/>
    </location>
</feature>
<evidence type="ECO:0000256" key="1">
    <source>
        <dbReference type="ARBA" id="ARBA00004141"/>
    </source>
</evidence>
<protein>
    <submittedName>
        <fullName evidence="8">MIP domain-containing protein</fullName>
    </submittedName>
</protein>
<dbReference type="GO" id="GO:0016020">
    <property type="term" value="C:membrane"/>
    <property type="evidence" value="ECO:0007669"/>
    <property type="project" value="UniProtKB-SubCell"/>
</dbReference>
<keyword evidence="9" id="KW-1185">Reference proteome</keyword>
<evidence type="ECO:0000313" key="9">
    <source>
        <dbReference type="Proteomes" id="UP000187406"/>
    </source>
</evidence>
<dbReference type="PRINTS" id="PR00783">
    <property type="entry name" value="MINTRINSICP"/>
</dbReference>
<dbReference type="Pfam" id="PF00230">
    <property type="entry name" value="MIP"/>
    <property type="match status" value="1"/>
</dbReference>
<dbReference type="Proteomes" id="UP000187406">
    <property type="component" value="Unassembled WGS sequence"/>
</dbReference>
<dbReference type="InterPro" id="IPR000425">
    <property type="entry name" value="MIP"/>
</dbReference>
<evidence type="ECO:0000313" key="8">
    <source>
        <dbReference type="EMBL" id="GAV60804.1"/>
    </source>
</evidence>
<dbReference type="EMBL" id="BDDD01000170">
    <property type="protein sequence ID" value="GAV60804.1"/>
    <property type="molecule type" value="Genomic_DNA"/>
</dbReference>
<feature type="non-terminal residue" evidence="8">
    <location>
        <position position="99"/>
    </location>
</feature>
<dbReference type="Gene3D" id="1.20.1080.10">
    <property type="entry name" value="Glycerol uptake facilitator protein"/>
    <property type="match status" value="1"/>
</dbReference>
<comment type="caution">
    <text evidence="8">The sequence shown here is derived from an EMBL/GenBank/DDBJ whole genome shotgun (WGS) entry which is preliminary data.</text>
</comment>
<evidence type="ECO:0000256" key="5">
    <source>
        <dbReference type="ARBA" id="ARBA00023136"/>
    </source>
</evidence>
<keyword evidence="4 7" id="KW-1133">Transmembrane helix</keyword>
<dbReference type="AlphaFoldDB" id="A0A1Q3AYT8"/>
<name>A0A1Q3AYT8_CEPFO</name>
<dbReference type="InterPro" id="IPR023271">
    <property type="entry name" value="Aquaporin-like"/>
</dbReference>
<dbReference type="PANTHER" id="PTHR45724:SF13">
    <property type="entry name" value="AQUAPORIN NIP1-1-RELATED"/>
    <property type="match status" value="1"/>
</dbReference>
<keyword evidence="2 6" id="KW-0813">Transport</keyword>
<evidence type="ECO:0000256" key="4">
    <source>
        <dbReference type="ARBA" id="ARBA00022989"/>
    </source>
</evidence>
<evidence type="ECO:0000256" key="6">
    <source>
        <dbReference type="RuleBase" id="RU000477"/>
    </source>
</evidence>
<evidence type="ECO:0000256" key="2">
    <source>
        <dbReference type="ARBA" id="ARBA00022448"/>
    </source>
</evidence>
<reference evidence="9" key="1">
    <citation type="submission" date="2016-04" db="EMBL/GenBank/DDBJ databases">
        <title>Cephalotus genome sequencing.</title>
        <authorList>
            <person name="Fukushima K."/>
            <person name="Hasebe M."/>
            <person name="Fang X."/>
        </authorList>
    </citation>
    <scope>NUCLEOTIDE SEQUENCE [LARGE SCALE GENOMIC DNA]</scope>
    <source>
        <strain evidence="9">cv. St1</strain>
    </source>
</reference>
<accession>A0A1Q3AYT8</accession>
<organism evidence="8 9">
    <name type="scientific">Cephalotus follicularis</name>
    <name type="common">Albany pitcher plant</name>
    <dbReference type="NCBI Taxonomy" id="3775"/>
    <lineage>
        <taxon>Eukaryota</taxon>
        <taxon>Viridiplantae</taxon>
        <taxon>Streptophyta</taxon>
        <taxon>Embryophyta</taxon>
        <taxon>Tracheophyta</taxon>
        <taxon>Spermatophyta</taxon>
        <taxon>Magnoliopsida</taxon>
        <taxon>eudicotyledons</taxon>
        <taxon>Gunneridae</taxon>
        <taxon>Pentapetalae</taxon>
        <taxon>rosids</taxon>
        <taxon>fabids</taxon>
        <taxon>Oxalidales</taxon>
        <taxon>Cephalotaceae</taxon>
        <taxon>Cephalotus</taxon>
    </lineage>
</organism>